<sequence>MSLQTYINRSTPANKRSTHYCPFKGAWLPHRPSHHGGNGCIKSNQRSCVARAVETEPSPLDSIALKTIEDLDTNYCDDFVCTSSPAVEQTVRSLARELTRGRYTTTSLYQPNVTYSDGFRTFSGQEGFTRQRWIADNVDQPRGTVAKLRMLDKGTSQIQWRLEGRLGGMQLDVGFTTTCEHNLLTGRITSLRESWDLSSCSPPAALLATFNRYSWSAKQAVTDTRDSIDKALQKLGGSGGDSTDTNMPSDPTRFYQGDSGNNQDVIAIGFLIALLYLAFKLFGALETLG</sequence>
<comment type="caution">
    <text evidence="2">The sequence shown here is derived from an EMBL/GenBank/DDBJ whole genome shotgun (WGS) entry which is preliminary data.</text>
</comment>
<name>A0A8J4B9E8_9CHLO</name>
<keyword evidence="1" id="KW-0812">Transmembrane</keyword>
<dbReference type="PANTHER" id="PTHR36334">
    <property type="entry name" value="PROTEIN, PUTATIVE (DUF2358)-RELATED"/>
    <property type="match status" value="1"/>
</dbReference>
<keyword evidence="1" id="KW-1133">Transmembrane helix</keyword>
<dbReference type="GO" id="GO:0009507">
    <property type="term" value="C:chloroplast"/>
    <property type="evidence" value="ECO:0007669"/>
    <property type="project" value="TreeGrafter"/>
</dbReference>
<accession>A0A8J4B9E8</accession>
<feature type="transmembrane region" description="Helical" evidence="1">
    <location>
        <begin position="265"/>
        <end position="285"/>
    </location>
</feature>
<evidence type="ECO:0000256" key="1">
    <source>
        <dbReference type="SAM" id="Phobius"/>
    </source>
</evidence>
<keyword evidence="3" id="KW-1185">Reference proteome</keyword>
<reference evidence="2" key="1">
    <citation type="journal article" date="2021" name="Proc. Natl. Acad. Sci. U.S.A.">
        <title>Three genomes in the algal genus Volvox reveal the fate of a haploid sex-determining region after a transition to homothallism.</title>
        <authorList>
            <person name="Yamamoto K."/>
            <person name="Hamaji T."/>
            <person name="Kawai-Toyooka H."/>
            <person name="Matsuzaki R."/>
            <person name="Takahashi F."/>
            <person name="Nishimura Y."/>
            <person name="Kawachi M."/>
            <person name="Noguchi H."/>
            <person name="Minakuchi Y."/>
            <person name="Umen J.G."/>
            <person name="Toyoda A."/>
            <person name="Nozaki H."/>
        </authorList>
    </citation>
    <scope>NUCLEOTIDE SEQUENCE</scope>
    <source>
        <strain evidence="2">NIES-3780</strain>
    </source>
</reference>
<dbReference type="Proteomes" id="UP000747399">
    <property type="component" value="Unassembled WGS sequence"/>
</dbReference>
<dbReference type="EMBL" id="BNCO01000025">
    <property type="protein sequence ID" value="GIL56701.1"/>
    <property type="molecule type" value="Genomic_DNA"/>
</dbReference>
<proteinExistence type="predicted"/>
<dbReference type="AlphaFoldDB" id="A0A8J4B9E8"/>
<keyword evidence="1" id="KW-0472">Membrane</keyword>
<organism evidence="2 3">
    <name type="scientific">Volvox africanus</name>
    <dbReference type="NCBI Taxonomy" id="51714"/>
    <lineage>
        <taxon>Eukaryota</taxon>
        <taxon>Viridiplantae</taxon>
        <taxon>Chlorophyta</taxon>
        <taxon>core chlorophytes</taxon>
        <taxon>Chlorophyceae</taxon>
        <taxon>CS clade</taxon>
        <taxon>Chlamydomonadales</taxon>
        <taxon>Volvocaceae</taxon>
        <taxon>Volvox</taxon>
    </lineage>
</organism>
<dbReference type="PANTHER" id="PTHR36334:SF1">
    <property type="entry name" value="PROTEIN, PUTATIVE (DUF2358)-RELATED"/>
    <property type="match status" value="1"/>
</dbReference>
<gene>
    <name evidence="2" type="ORF">Vafri_12013</name>
</gene>
<evidence type="ECO:0000313" key="2">
    <source>
        <dbReference type="EMBL" id="GIL56701.1"/>
    </source>
</evidence>
<evidence type="ECO:0000313" key="3">
    <source>
        <dbReference type="Proteomes" id="UP000747399"/>
    </source>
</evidence>
<protein>
    <submittedName>
        <fullName evidence="2">Uncharacterized protein</fullName>
    </submittedName>
</protein>